<dbReference type="NCBIfam" id="TIGR01076">
    <property type="entry name" value="sortase_fam"/>
    <property type="match status" value="1"/>
</dbReference>
<keyword evidence="4" id="KW-1133">Transmembrane helix</keyword>
<dbReference type="NCBIfam" id="NF033745">
    <property type="entry name" value="class_C_sortase"/>
    <property type="match status" value="1"/>
</dbReference>
<accession>A0A3E1J0P4</accession>
<dbReference type="InterPro" id="IPR042002">
    <property type="entry name" value="Sortase_C"/>
</dbReference>
<evidence type="ECO:0000313" key="6">
    <source>
        <dbReference type="Proteomes" id="UP000259221"/>
    </source>
</evidence>
<organism evidence="5 6">
    <name type="scientific">Gardnerella vaginalis</name>
    <dbReference type="NCBI Taxonomy" id="2702"/>
    <lineage>
        <taxon>Bacteria</taxon>
        <taxon>Bacillati</taxon>
        <taxon>Actinomycetota</taxon>
        <taxon>Actinomycetes</taxon>
        <taxon>Bifidobacteriales</taxon>
        <taxon>Bifidobacteriaceae</taxon>
        <taxon>Gardnerella</taxon>
    </lineage>
</organism>
<evidence type="ECO:0000256" key="2">
    <source>
        <dbReference type="PIRSR" id="PIRSR605754-1"/>
    </source>
</evidence>
<dbReference type="EMBL" id="LRTV01000004">
    <property type="protein sequence ID" value="RFD79923.1"/>
    <property type="molecule type" value="Genomic_DNA"/>
</dbReference>
<reference evidence="5 6" key="1">
    <citation type="submission" date="2016-02" db="EMBL/GenBank/DDBJ databases">
        <authorList>
            <person name="Alioto T."/>
            <person name="Alioto T."/>
        </authorList>
    </citation>
    <scope>NUCLEOTIDE SEQUENCE [LARGE SCALE GENOMIC DNA]</scope>
    <source>
        <strain evidence="5 6">NR010</strain>
    </source>
</reference>
<dbReference type="CDD" id="cd05827">
    <property type="entry name" value="Sortase_C"/>
    <property type="match status" value="1"/>
</dbReference>
<dbReference type="InterPro" id="IPR005754">
    <property type="entry name" value="Sortase"/>
</dbReference>
<feature type="transmembrane region" description="Helical" evidence="4">
    <location>
        <begin position="63"/>
        <end position="82"/>
    </location>
</feature>
<dbReference type="Proteomes" id="UP000259221">
    <property type="component" value="Unassembled WGS sequence"/>
</dbReference>
<gene>
    <name evidence="5" type="ORF">AXE77_06340</name>
</gene>
<dbReference type="SUPFAM" id="SSF63817">
    <property type="entry name" value="Sortase"/>
    <property type="match status" value="1"/>
</dbReference>
<dbReference type="AlphaFoldDB" id="A0A3E1J0P4"/>
<dbReference type="RefSeq" id="WP_116712113.1">
    <property type="nucleotide sequence ID" value="NZ_LRTV01000004.1"/>
</dbReference>
<dbReference type="GO" id="GO:0016787">
    <property type="term" value="F:hydrolase activity"/>
    <property type="evidence" value="ECO:0007669"/>
    <property type="project" value="UniProtKB-KW"/>
</dbReference>
<dbReference type="OrthoDB" id="5242161at2"/>
<evidence type="ECO:0000256" key="4">
    <source>
        <dbReference type="SAM" id="Phobius"/>
    </source>
</evidence>
<feature type="active site" description="Proton donor/acceptor" evidence="2">
    <location>
        <position position="204"/>
    </location>
</feature>
<comment type="caution">
    <text evidence="5">The sequence shown here is derived from an EMBL/GenBank/DDBJ whole genome shotgun (WGS) entry which is preliminary data.</text>
</comment>
<evidence type="ECO:0000256" key="3">
    <source>
        <dbReference type="SAM" id="MobiDB-lite"/>
    </source>
</evidence>
<name>A0A3E1J0P4_GARVA</name>
<proteinExistence type="predicted"/>
<evidence type="ECO:0000256" key="1">
    <source>
        <dbReference type="ARBA" id="ARBA00022801"/>
    </source>
</evidence>
<keyword evidence="4" id="KW-0472">Membrane</keyword>
<sequence length="341" mass="38062">MKLNEAVTKVYAFFNPSKAKPATESTESTESTQDSATESTATQTKAKPTKKPKSKLRRTIEPIALALSAILCFTYPVASTLWNNNLSKEISSAYDRMSKKLPKDARIVNLEKAREYNAQRSAIFTADPYNGSDDYKNTPEYKKYESVLDEPMGIMGIVKIPKIGVKLPIYHGSSTEVLAQGAGHLYGTDLPVGGKTRHSVVTAHTGLPHATMFDDLIYLKKGDYFYFDIQGETLRYRVFRINVVEPNDISMLQREKGRDLATLLTCTPYGVNTQRLLVTGYRVLPNPVSAPGDKLQWPLWMTMFVLALIGCAVILATMVLAALERRRRREAALYRAKHVSA</sequence>
<evidence type="ECO:0000313" key="5">
    <source>
        <dbReference type="EMBL" id="RFD79923.1"/>
    </source>
</evidence>
<feature type="transmembrane region" description="Helical" evidence="4">
    <location>
        <begin position="297"/>
        <end position="323"/>
    </location>
</feature>
<feature type="compositionally biased region" description="Low complexity" evidence="3">
    <location>
        <begin position="22"/>
        <end position="46"/>
    </location>
</feature>
<keyword evidence="1" id="KW-0378">Hydrolase</keyword>
<dbReference type="InterPro" id="IPR023365">
    <property type="entry name" value="Sortase_dom-sf"/>
</dbReference>
<feature type="active site" description="Acyl-thioester intermediate" evidence="2">
    <location>
        <position position="266"/>
    </location>
</feature>
<dbReference type="Pfam" id="PF04203">
    <property type="entry name" value="Sortase"/>
    <property type="match status" value="1"/>
</dbReference>
<protein>
    <submittedName>
        <fullName evidence="5">Sortase</fullName>
    </submittedName>
</protein>
<dbReference type="Gene3D" id="2.40.260.10">
    <property type="entry name" value="Sortase"/>
    <property type="match status" value="1"/>
</dbReference>
<keyword evidence="4" id="KW-0812">Transmembrane</keyword>
<feature type="region of interest" description="Disordered" evidence="3">
    <location>
        <begin position="19"/>
        <end position="55"/>
    </location>
</feature>